<gene>
    <name evidence="5" type="ORF">COCNU_08G003190</name>
</gene>
<dbReference type="AlphaFoldDB" id="A0A8K0N5G9"/>
<feature type="region of interest" description="Disordered" evidence="2">
    <location>
        <begin position="150"/>
        <end position="169"/>
    </location>
</feature>
<name>A0A8K0N5G9_COCNU</name>
<dbReference type="Proteomes" id="UP000797356">
    <property type="component" value="Chromosome 8"/>
</dbReference>
<comment type="caution">
    <text evidence="1">Lacks conserved residue(s) required for the propagation of feature annotation.</text>
</comment>
<evidence type="ECO:0000256" key="1">
    <source>
        <dbReference type="PROSITE-ProRule" id="PRU00152"/>
    </source>
</evidence>
<keyword evidence="3" id="KW-0732">Signal</keyword>
<protein>
    <submittedName>
        <fullName evidence="5">Putative PLAT domain-containing protein 3</fullName>
    </submittedName>
</protein>
<reference evidence="5" key="1">
    <citation type="journal article" date="2017" name="Gigascience">
        <title>The genome draft of coconut (Cocos nucifera).</title>
        <authorList>
            <person name="Xiao Y."/>
            <person name="Xu P."/>
            <person name="Fan H."/>
            <person name="Baudouin L."/>
            <person name="Xia W."/>
            <person name="Bocs S."/>
            <person name="Xu J."/>
            <person name="Li Q."/>
            <person name="Guo A."/>
            <person name="Zhou L."/>
            <person name="Li J."/>
            <person name="Wu Y."/>
            <person name="Ma Z."/>
            <person name="Armero A."/>
            <person name="Issali A.E."/>
            <person name="Liu N."/>
            <person name="Peng M."/>
            <person name="Yang Y."/>
        </authorList>
    </citation>
    <scope>NUCLEOTIDE SEQUENCE</scope>
    <source>
        <tissue evidence="5">Spear leaf of Hainan Tall coconut</tissue>
    </source>
</reference>
<dbReference type="InterPro" id="IPR036392">
    <property type="entry name" value="PLAT/LH2_dom_sf"/>
</dbReference>
<dbReference type="OrthoDB" id="5322100at2759"/>
<dbReference type="Gene3D" id="2.60.60.20">
    <property type="entry name" value="PLAT/LH2 domain"/>
    <property type="match status" value="1"/>
</dbReference>
<evidence type="ECO:0000256" key="3">
    <source>
        <dbReference type="SAM" id="SignalP"/>
    </source>
</evidence>
<sequence>MIKGAKKAIFLFLLFSFLAIISHCITVKDGSIWKDGTDSMISLVLVGSDGWGVAITDIELWGGIMKAGHNYFERGNLDIFSGRGLCISIPLCRMKLASDENGSHHGWYCNYMEITIIGPQMGCAQQQFTVKQWLARWSFGSSWQSSSRMSSSSVPAQRSSNGSQSLSSYCPPPPCHLRGYCETNTRHGPLLHGSLASFARPPSSFTDSTHV</sequence>
<feature type="signal peptide" evidence="3">
    <location>
        <begin position="1"/>
        <end position="24"/>
    </location>
</feature>
<keyword evidence="6" id="KW-1185">Reference proteome</keyword>
<evidence type="ECO:0000313" key="6">
    <source>
        <dbReference type="Proteomes" id="UP000797356"/>
    </source>
</evidence>
<evidence type="ECO:0000256" key="2">
    <source>
        <dbReference type="SAM" id="MobiDB-lite"/>
    </source>
</evidence>
<evidence type="ECO:0000259" key="4">
    <source>
        <dbReference type="PROSITE" id="PS50095"/>
    </source>
</evidence>
<dbReference type="InterPro" id="IPR001024">
    <property type="entry name" value="PLAT/LH2_dom"/>
</dbReference>
<accession>A0A8K0N5G9</accession>
<feature type="domain" description="PLAT" evidence="4">
    <location>
        <begin position="21"/>
        <end position="148"/>
    </location>
</feature>
<comment type="caution">
    <text evidence="5">The sequence shown here is derived from an EMBL/GenBank/DDBJ whole genome shotgun (WGS) entry which is preliminary data.</text>
</comment>
<dbReference type="PANTHER" id="PTHR31718:SF0">
    <property type="entry name" value="PLAT DOMAIN-CONTAINING PROTEIN 2"/>
    <property type="match status" value="1"/>
</dbReference>
<proteinExistence type="predicted"/>
<dbReference type="PROSITE" id="PS50095">
    <property type="entry name" value="PLAT"/>
    <property type="match status" value="1"/>
</dbReference>
<dbReference type="EMBL" id="CM017879">
    <property type="protein sequence ID" value="KAG1358873.1"/>
    <property type="molecule type" value="Genomic_DNA"/>
</dbReference>
<feature type="chain" id="PRO_5035430369" evidence="3">
    <location>
        <begin position="25"/>
        <end position="211"/>
    </location>
</feature>
<reference evidence="5" key="2">
    <citation type="submission" date="2019-07" db="EMBL/GenBank/DDBJ databases">
        <authorList>
            <person name="Yang Y."/>
            <person name="Bocs S."/>
            <person name="Baudouin L."/>
        </authorList>
    </citation>
    <scope>NUCLEOTIDE SEQUENCE</scope>
    <source>
        <tissue evidence="5">Spear leaf of Hainan Tall coconut</tissue>
    </source>
</reference>
<dbReference type="PANTHER" id="PTHR31718">
    <property type="entry name" value="PLAT DOMAIN-CONTAINING PROTEIN"/>
    <property type="match status" value="1"/>
</dbReference>
<dbReference type="SUPFAM" id="SSF49723">
    <property type="entry name" value="Lipase/lipooxygenase domain (PLAT/LH2 domain)"/>
    <property type="match status" value="1"/>
</dbReference>
<dbReference type="Pfam" id="PF01477">
    <property type="entry name" value="PLAT"/>
    <property type="match status" value="1"/>
</dbReference>
<organism evidence="5 6">
    <name type="scientific">Cocos nucifera</name>
    <name type="common">Coconut palm</name>
    <dbReference type="NCBI Taxonomy" id="13894"/>
    <lineage>
        <taxon>Eukaryota</taxon>
        <taxon>Viridiplantae</taxon>
        <taxon>Streptophyta</taxon>
        <taxon>Embryophyta</taxon>
        <taxon>Tracheophyta</taxon>
        <taxon>Spermatophyta</taxon>
        <taxon>Magnoliopsida</taxon>
        <taxon>Liliopsida</taxon>
        <taxon>Arecaceae</taxon>
        <taxon>Arecoideae</taxon>
        <taxon>Cocoseae</taxon>
        <taxon>Attaleinae</taxon>
        <taxon>Cocos</taxon>
    </lineage>
</organism>
<evidence type="ECO:0000313" key="5">
    <source>
        <dbReference type="EMBL" id="KAG1358873.1"/>
    </source>
</evidence>
<feature type="compositionally biased region" description="Low complexity" evidence="2">
    <location>
        <begin position="150"/>
        <end position="168"/>
    </location>
</feature>